<dbReference type="Gene3D" id="2.60.40.420">
    <property type="entry name" value="Cupredoxins - blue copper proteins"/>
    <property type="match status" value="1"/>
</dbReference>
<feature type="compositionally biased region" description="Basic and acidic residues" evidence="1">
    <location>
        <begin position="157"/>
        <end position="173"/>
    </location>
</feature>
<dbReference type="InterPro" id="IPR008972">
    <property type="entry name" value="Cupredoxin"/>
</dbReference>
<feature type="region of interest" description="Disordered" evidence="1">
    <location>
        <begin position="157"/>
        <end position="185"/>
    </location>
</feature>
<dbReference type="Proteomes" id="UP001302274">
    <property type="component" value="Unassembled WGS sequence"/>
</dbReference>
<evidence type="ECO:0000313" key="3">
    <source>
        <dbReference type="Proteomes" id="UP001302274"/>
    </source>
</evidence>
<evidence type="ECO:0000256" key="1">
    <source>
        <dbReference type="SAM" id="MobiDB-lite"/>
    </source>
</evidence>
<dbReference type="SUPFAM" id="SSF49503">
    <property type="entry name" value="Cupredoxins"/>
    <property type="match status" value="1"/>
</dbReference>
<evidence type="ECO:0000313" key="2">
    <source>
        <dbReference type="EMBL" id="MEA9358556.1"/>
    </source>
</evidence>
<dbReference type="RefSeq" id="WP_323579020.1">
    <property type="nucleotide sequence ID" value="NZ_JAYGJQ010000003.1"/>
</dbReference>
<accession>A0ABU5VZP5</accession>
<organism evidence="2 3">
    <name type="scientific">Bacteriovorax antarcticus</name>
    <dbReference type="NCBI Taxonomy" id="3088717"/>
    <lineage>
        <taxon>Bacteria</taxon>
        <taxon>Pseudomonadati</taxon>
        <taxon>Bdellovibrionota</taxon>
        <taxon>Bacteriovoracia</taxon>
        <taxon>Bacteriovoracales</taxon>
        <taxon>Bacteriovoracaceae</taxon>
        <taxon>Bacteriovorax</taxon>
    </lineage>
</organism>
<dbReference type="EMBL" id="JAYGJQ010000003">
    <property type="protein sequence ID" value="MEA9358556.1"/>
    <property type="molecule type" value="Genomic_DNA"/>
</dbReference>
<sequence length="185" mass="21336">MALFYQKAYALQETYFKEQSLDVPYREQAVIIGKEGFYPNRIVVYKGEKVRFFVTAVGMDSACFNIPDKSVFSSPVKDKIAEAEVFFDKVGVFQFNCPNNTFTGRVMVLEKGADRDETARRGLASDMVKVWKPKDTPSEWVQIKRSEMKEDYIDLDHDRVQKDETPKDQEREMIGFGGRDLATED</sequence>
<name>A0ABU5VZP5_9BACT</name>
<comment type="caution">
    <text evidence="2">The sequence shown here is derived from an EMBL/GenBank/DDBJ whole genome shotgun (WGS) entry which is preliminary data.</text>
</comment>
<keyword evidence="3" id="KW-1185">Reference proteome</keyword>
<evidence type="ECO:0008006" key="4">
    <source>
        <dbReference type="Google" id="ProtNLM"/>
    </source>
</evidence>
<reference evidence="2 3" key="1">
    <citation type="submission" date="2023-11" db="EMBL/GenBank/DDBJ databases">
        <title>A Novel Polar Bacteriovorax (B. antarcticus) Isolated from the Biocrust in Antarctica.</title>
        <authorList>
            <person name="Mun W."/>
            <person name="Choi S.Y."/>
            <person name="Mitchell R.J."/>
        </authorList>
    </citation>
    <scope>NUCLEOTIDE SEQUENCE [LARGE SCALE GENOMIC DNA]</scope>
    <source>
        <strain evidence="2 3">PP10</strain>
    </source>
</reference>
<proteinExistence type="predicted"/>
<gene>
    <name evidence="2" type="ORF">SHI21_20130</name>
</gene>
<protein>
    <recommendedName>
        <fullName evidence="4">EfeO-type cupredoxin-like domain-containing protein</fullName>
    </recommendedName>
</protein>